<proteinExistence type="predicted"/>
<gene>
    <name evidence="2" type="ORF">ElyMa_000929700</name>
</gene>
<feature type="region of interest" description="Disordered" evidence="1">
    <location>
        <begin position="1285"/>
        <end position="1308"/>
    </location>
</feature>
<evidence type="ECO:0000256" key="1">
    <source>
        <dbReference type="SAM" id="MobiDB-lite"/>
    </source>
</evidence>
<dbReference type="EMBL" id="BMAT01001893">
    <property type="protein sequence ID" value="GFR94869.1"/>
    <property type="molecule type" value="Genomic_DNA"/>
</dbReference>
<evidence type="ECO:0000313" key="2">
    <source>
        <dbReference type="EMBL" id="GFR94869.1"/>
    </source>
</evidence>
<feature type="compositionally biased region" description="Polar residues" evidence="1">
    <location>
        <begin position="75"/>
        <end position="90"/>
    </location>
</feature>
<name>A0AAV4HBF1_9GAST</name>
<feature type="region of interest" description="Disordered" evidence="1">
    <location>
        <begin position="394"/>
        <end position="415"/>
    </location>
</feature>
<feature type="region of interest" description="Disordered" evidence="1">
    <location>
        <begin position="75"/>
        <end position="95"/>
    </location>
</feature>
<dbReference type="Proteomes" id="UP000762676">
    <property type="component" value="Unassembled WGS sequence"/>
</dbReference>
<evidence type="ECO:0000313" key="3">
    <source>
        <dbReference type="Proteomes" id="UP000762676"/>
    </source>
</evidence>
<comment type="caution">
    <text evidence="2">The sequence shown here is derived from an EMBL/GenBank/DDBJ whole genome shotgun (WGS) entry which is preliminary data.</text>
</comment>
<feature type="compositionally biased region" description="Basic residues" evidence="1">
    <location>
        <begin position="1296"/>
        <end position="1308"/>
    </location>
</feature>
<feature type="compositionally biased region" description="Polar residues" evidence="1">
    <location>
        <begin position="451"/>
        <end position="461"/>
    </location>
</feature>
<protein>
    <submittedName>
        <fullName evidence="2">Uncharacterized protein</fullName>
    </submittedName>
</protein>
<reference evidence="2 3" key="1">
    <citation type="journal article" date="2021" name="Elife">
        <title>Chloroplast acquisition without the gene transfer in kleptoplastic sea slugs, Plakobranchus ocellatus.</title>
        <authorList>
            <person name="Maeda T."/>
            <person name="Takahashi S."/>
            <person name="Yoshida T."/>
            <person name="Shimamura S."/>
            <person name="Takaki Y."/>
            <person name="Nagai Y."/>
            <person name="Toyoda A."/>
            <person name="Suzuki Y."/>
            <person name="Arimoto A."/>
            <person name="Ishii H."/>
            <person name="Satoh N."/>
            <person name="Nishiyama T."/>
            <person name="Hasebe M."/>
            <person name="Maruyama T."/>
            <person name="Minagawa J."/>
            <person name="Obokata J."/>
            <person name="Shigenobu S."/>
        </authorList>
    </citation>
    <scope>NUCLEOTIDE SEQUENCE [LARGE SCALE GENOMIC DNA]</scope>
</reference>
<sequence>MAGDANLSLDSHLDYLLKDLNDDANSGDVAQCLQIGVYQDRTDDDHDEGSIILCSQESKEYPLTQSHGVNNLLDQTESNSFNPLTHSSPLSKHEDHSEKATLLEGLFESEILRSDSHVSKMDNKNNETLKKRLIEDGSVECFKFKRKKSKSFSQPNILSSDIKDGEFFFDNSWPGCRKWNSLMSDCPKYSLKQFSEVKNGPQFADFPAHVTPDQAKSQHPSNRPTIVTVCDVTEFCINQTDIPADQISPELTTSNQQSRTLSFHEVRNDSAEIIQVSDAQLQPCKKHFEALDDKNKILDSGISQKCFESSKMCNRTQEILQDVQKSTDLPKTIKSPQNSPSCQWYLEPDRQIIQKGSSNIVGQEKKNSLEIAPKQEEQQVLQKLSLPTYSNEQLQAESLQGPDPKSPRGPETGISKQYQPRVHQDFQDMFESVNIHNEQPNSETGEEQKKSQNQQKPAVLSITQPRSYQLNYPVSQGYLETAKSQMENQSLISIEEEQNGLQEIQKQKGSQIAQKMPETTNVIISQESQSFPFQEQKIKSHELEETETIKNNKQQSDVPLQNFEKKIDLIKEQNGESNSSIDQEYFQSSDICVQERLICLNAGGQKSFQNPEQSGNLPILKSQLNTPTCQGSSQLSVAQIAVQPLSCDGEQKSAKEVQKQAGLQFTKTIIHPTENNEQFQDLPSQEQIKGLNNIELESRLHKYPHSDVPLQVFEEKFKGSIDQNVNTSLIYDAERDVESLNIETPLTLASMDRQVKEIHSETENLFYDNTSGLVLSKNDMMEEVKQSPIKKTCLSSNQEQCVPIQTQSRFRQETDPDINESFAVNTFVLEETFENGSSVESSLLQKSPQTDNNQLQVQHILDLEDKHKHFFGLQKVPNAKGSVDTQKSQNVLSDNVAEVAIEENKQNTIGLNKTAFQDHYDNISVLSPKRCEEMELNNVHSMLVSTPLLKTGNDEIIDIPVSVTQQGPSLKSTESIQKIQELHQSTFNQLTNHIYEPCKVGVEVYVCRKEKRLPLHTQHYQYNDMSVNLTQHSKPSVLENTYTYQANHVKDKCAILHGQPLPQMLCTQTKEKFDHHTIEPLDSDDFISTSSSHQIAQMGMNLLAIKTTDNECQNLYDSIAKGKADSFVLSTDNNPVNSFVCNKSILQSEKENLENQAILGVSNVESPNHVCAEIKQVQNFQVTSKGNAIGNVRQNTFSDHGQKEDCQGSKDHVVPEASMSTDMEWKDVSLYGEAQRVKKHHLETERKRAFQWNDVYASTFLQSLNRPTADLENHPVSELGLFQPQRQTQRPLRVGLSKKQRVKSLHDK</sequence>
<feature type="region of interest" description="Disordered" evidence="1">
    <location>
        <begin position="438"/>
        <end position="461"/>
    </location>
</feature>
<organism evidence="2 3">
    <name type="scientific">Elysia marginata</name>
    <dbReference type="NCBI Taxonomy" id="1093978"/>
    <lineage>
        <taxon>Eukaryota</taxon>
        <taxon>Metazoa</taxon>
        <taxon>Spiralia</taxon>
        <taxon>Lophotrochozoa</taxon>
        <taxon>Mollusca</taxon>
        <taxon>Gastropoda</taxon>
        <taxon>Heterobranchia</taxon>
        <taxon>Euthyneura</taxon>
        <taxon>Panpulmonata</taxon>
        <taxon>Sacoglossa</taxon>
        <taxon>Placobranchoidea</taxon>
        <taxon>Plakobranchidae</taxon>
        <taxon>Elysia</taxon>
    </lineage>
</organism>
<keyword evidence="3" id="KW-1185">Reference proteome</keyword>
<accession>A0AAV4HBF1</accession>